<accession>X1H7A2</accession>
<protein>
    <submittedName>
        <fullName evidence="1">Uncharacterized protein</fullName>
    </submittedName>
</protein>
<evidence type="ECO:0000313" key="1">
    <source>
        <dbReference type="EMBL" id="GAH49729.1"/>
    </source>
</evidence>
<organism evidence="1">
    <name type="scientific">marine sediment metagenome</name>
    <dbReference type="NCBI Taxonomy" id="412755"/>
    <lineage>
        <taxon>unclassified sequences</taxon>
        <taxon>metagenomes</taxon>
        <taxon>ecological metagenomes</taxon>
    </lineage>
</organism>
<name>X1H7A2_9ZZZZ</name>
<comment type="caution">
    <text evidence="1">The sequence shown here is derived from an EMBL/GenBank/DDBJ whole genome shotgun (WGS) entry which is preliminary data.</text>
</comment>
<sequence>FSNVLIGKYEVRLGDAGEYNLFKSGFYPTSYIGWFMPTGIMLERELWTDANTTVFAGIEGSDNAVVGLHTTYGSFAVSFCVESASYDVGHIFGDIFMEKMPPWWEYTYINRARFSSRGPFNDTSFGSTIHMGVEFRRQFGFGLDLFTLFAYHKFKDCDPESNDYTGGSIIQFYPELSIPLRHPLKMFAGAFVERYTFNDPTKHPFVNENTLAYTLFSEARLEFGEFGFFGFMFEFVDPDTKTTAISHTAEPEETDFHYSLTPRLIIHPVSDVHLEAYFTYSLWDPAWDIAEPSTTREGNV</sequence>
<dbReference type="AlphaFoldDB" id="X1H7A2"/>
<reference evidence="1" key="1">
    <citation type="journal article" date="2014" name="Front. Microbiol.">
        <title>High frequency of phylogenetically diverse reductive dehalogenase-homologous genes in deep subseafloor sedimentary metagenomes.</title>
        <authorList>
            <person name="Kawai M."/>
            <person name="Futagami T."/>
            <person name="Toyoda A."/>
            <person name="Takaki Y."/>
            <person name="Nishi S."/>
            <person name="Hori S."/>
            <person name="Arai W."/>
            <person name="Tsubouchi T."/>
            <person name="Morono Y."/>
            <person name="Uchiyama I."/>
            <person name="Ito T."/>
            <person name="Fujiyama A."/>
            <person name="Inagaki F."/>
            <person name="Takami H."/>
        </authorList>
    </citation>
    <scope>NUCLEOTIDE SEQUENCE</scope>
    <source>
        <strain evidence="1">Expedition CK06-06</strain>
    </source>
</reference>
<proteinExistence type="predicted"/>
<feature type="non-terminal residue" evidence="1">
    <location>
        <position position="1"/>
    </location>
</feature>
<gene>
    <name evidence="1" type="ORF">S03H2_27491</name>
</gene>
<dbReference type="EMBL" id="BARU01016549">
    <property type="protein sequence ID" value="GAH49729.1"/>
    <property type="molecule type" value="Genomic_DNA"/>
</dbReference>